<dbReference type="SUPFAM" id="SSF48619">
    <property type="entry name" value="Phospholipase A2, PLA2"/>
    <property type="match status" value="1"/>
</dbReference>
<feature type="chain" id="PRO_5017362888" description="phospholipase A2" evidence="11">
    <location>
        <begin position="23"/>
        <end position="547"/>
    </location>
</feature>
<comment type="subcellular location">
    <subcellularLocation>
        <location evidence="2">Secreted</location>
    </subcellularLocation>
</comment>
<proteinExistence type="predicted"/>
<dbReference type="Gene3D" id="1.20.90.10">
    <property type="entry name" value="Phospholipase A2 domain"/>
    <property type="match status" value="2"/>
</dbReference>
<dbReference type="STRING" id="48699.ENSPLAP00000016936"/>
<evidence type="ECO:0000256" key="6">
    <source>
        <dbReference type="ARBA" id="ARBA00022801"/>
    </source>
</evidence>
<keyword evidence="8" id="KW-0443">Lipid metabolism</keyword>
<evidence type="ECO:0000256" key="2">
    <source>
        <dbReference type="ARBA" id="ARBA00004613"/>
    </source>
</evidence>
<keyword evidence="14" id="KW-1185">Reference proteome</keyword>
<dbReference type="GeneTree" id="ENSGT00940000165179"/>
<keyword evidence="6" id="KW-0378">Hydrolase</keyword>
<keyword evidence="7" id="KW-0106">Calcium</keyword>
<dbReference type="GO" id="GO:0005576">
    <property type="term" value="C:extracellular region"/>
    <property type="evidence" value="ECO:0007669"/>
    <property type="project" value="UniProtKB-SubCell"/>
</dbReference>
<evidence type="ECO:0000256" key="4">
    <source>
        <dbReference type="ARBA" id="ARBA00022525"/>
    </source>
</evidence>
<evidence type="ECO:0000256" key="5">
    <source>
        <dbReference type="ARBA" id="ARBA00022723"/>
    </source>
</evidence>
<dbReference type="RefSeq" id="XP_014887965.1">
    <property type="nucleotide sequence ID" value="XM_015032479.1"/>
</dbReference>
<feature type="domain" description="Phospholipase A2-like central" evidence="12">
    <location>
        <begin position="381"/>
        <end position="442"/>
    </location>
</feature>
<dbReference type="CTD" id="50487"/>
<dbReference type="InterPro" id="IPR036444">
    <property type="entry name" value="PLipase_A2_dom_sf"/>
</dbReference>
<evidence type="ECO:0000256" key="9">
    <source>
        <dbReference type="ARBA" id="ARBA00023157"/>
    </source>
</evidence>
<dbReference type="RefSeq" id="XP_014887964.1">
    <property type="nucleotide sequence ID" value="XM_015032478.1"/>
</dbReference>
<evidence type="ECO:0000256" key="1">
    <source>
        <dbReference type="ARBA" id="ARBA00001913"/>
    </source>
</evidence>
<evidence type="ECO:0000313" key="13">
    <source>
        <dbReference type="Ensembl" id="ENSPLAP00000016936.1"/>
    </source>
</evidence>
<dbReference type="FunFam" id="1.20.90.10:FF:000002">
    <property type="entry name" value="Phospholipase A2 group III"/>
    <property type="match status" value="1"/>
</dbReference>
<dbReference type="PROSITE" id="PS00118">
    <property type="entry name" value="PA2_HIS"/>
    <property type="match status" value="1"/>
</dbReference>
<evidence type="ECO:0000256" key="10">
    <source>
        <dbReference type="SAM" id="MobiDB-lite"/>
    </source>
</evidence>
<keyword evidence="9" id="KW-1015">Disulfide bond</keyword>
<keyword evidence="11" id="KW-0732">Signal</keyword>
<evidence type="ECO:0000259" key="12">
    <source>
        <dbReference type="Pfam" id="PF05826"/>
    </source>
</evidence>
<dbReference type="EC" id="3.1.1.4" evidence="3"/>
<dbReference type="OrthoDB" id="10059604at2759"/>
<dbReference type="Pfam" id="PF05826">
    <property type="entry name" value="Phospholip_A2_2"/>
    <property type="match status" value="2"/>
</dbReference>
<feature type="compositionally biased region" description="Polar residues" evidence="10">
    <location>
        <begin position="325"/>
        <end position="357"/>
    </location>
</feature>
<feature type="region of interest" description="Disordered" evidence="10">
    <location>
        <begin position="487"/>
        <end position="509"/>
    </location>
</feature>
<sequence length="547" mass="59961">MTHISALLALTVTSALLGCTAARASTHCSWTKVSSSGQLHVSFLRGDPHGSAAAPRLYHGVWSGERALLGCTWSDDAALIQSYLSACRGRVREFNDPAEKTLDLESLFDADRCVSLASPSFANLPEHTAGRHVRSLGDQGEGERSEVRIHARVKRGFIVPGTLWCGSGNKAPSYADLGVFSDTDSCCREHDQCKHTILSFQSDFGVFNSNIFTMSHCDCDDKFRSCLMEANDSIADVVGYTFFNLLKMHCFTFSHRLQCAERNWFGMCKKTQMALYADVHSPTLYESSESQEGCVNSTCSDVNSTASAQLQETNASRPHLLSSTAATDTVPASSPIPSVTAATEATNSTDAEASGSTVRRDGLGNVVPSTLVAVVGQHNAVTEEDRSCVLYKELDECKNKILPQQRKYGLHNTETGTIYHCNCTARLFHSLTQQRQLSKVETLLIGHVSQSCFLPQDCASSSNCTATVVKAELPRLDPTSVEVAEQRHLQAERRRGRRPGPTKAKKKDRAVRLYKLCVRMTRPKQTGKNRKRVQSAEQPRITGTQVN</sequence>
<keyword evidence="4" id="KW-0964">Secreted</keyword>
<protein>
    <recommendedName>
        <fullName evidence="3">phospholipase A2</fullName>
        <ecNumber evidence="3">3.1.1.4</ecNumber>
    </recommendedName>
</protein>
<dbReference type="GeneID" id="106947466"/>
<evidence type="ECO:0000256" key="11">
    <source>
        <dbReference type="SAM" id="SignalP"/>
    </source>
</evidence>
<comment type="cofactor">
    <cofactor evidence="1">
        <name>Ca(2+)</name>
        <dbReference type="ChEBI" id="CHEBI:29108"/>
    </cofactor>
</comment>
<dbReference type="GO" id="GO:0050482">
    <property type="term" value="P:arachidonate secretion"/>
    <property type="evidence" value="ECO:0007669"/>
    <property type="project" value="InterPro"/>
</dbReference>
<dbReference type="GO" id="GO:0006644">
    <property type="term" value="P:phospholipid metabolic process"/>
    <property type="evidence" value="ECO:0007669"/>
    <property type="project" value="InterPro"/>
</dbReference>
<feature type="region of interest" description="Disordered" evidence="10">
    <location>
        <begin position="325"/>
        <end position="361"/>
    </location>
</feature>
<dbReference type="Ensembl" id="ENSPLAT00000031260.1">
    <property type="protein sequence ID" value="ENSPLAP00000016936.1"/>
    <property type="gene ID" value="ENSPLAG00000021236.1"/>
</dbReference>
<dbReference type="PANTHER" id="PTHR12253">
    <property type="entry name" value="RH14732P"/>
    <property type="match status" value="1"/>
</dbReference>
<dbReference type="InterPro" id="IPR016090">
    <property type="entry name" value="PLA2-like_dom"/>
</dbReference>
<organism evidence="13 14">
    <name type="scientific">Poecilia latipinna</name>
    <name type="common">sailfin molly</name>
    <dbReference type="NCBI Taxonomy" id="48699"/>
    <lineage>
        <taxon>Eukaryota</taxon>
        <taxon>Metazoa</taxon>
        <taxon>Chordata</taxon>
        <taxon>Craniata</taxon>
        <taxon>Vertebrata</taxon>
        <taxon>Euteleostomi</taxon>
        <taxon>Actinopterygii</taxon>
        <taxon>Neopterygii</taxon>
        <taxon>Teleostei</taxon>
        <taxon>Neoteleostei</taxon>
        <taxon>Acanthomorphata</taxon>
        <taxon>Ovalentaria</taxon>
        <taxon>Atherinomorphae</taxon>
        <taxon>Cyprinodontiformes</taxon>
        <taxon>Poeciliidae</taxon>
        <taxon>Poeciliinae</taxon>
        <taxon>Poecilia</taxon>
    </lineage>
</organism>
<evidence type="ECO:0000256" key="3">
    <source>
        <dbReference type="ARBA" id="ARBA00013278"/>
    </source>
</evidence>
<feature type="compositionally biased region" description="Basic residues" evidence="10">
    <location>
        <begin position="521"/>
        <end position="533"/>
    </location>
</feature>
<dbReference type="GO" id="GO:0046872">
    <property type="term" value="F:metal ion binding"/>
    <property type="evidence" value="ECO:0007669"/>
    <property type="project" value="UniProtKB-KW"/>
</dbReference>
<feature type="compositionally biased region" description="Polar residues" evidence="10">
    <location>
        <begin position="535"/>
        <end position="547"/>
    </location>
</feature>
<name>A0A3B3UW82_9TELE</name>
<reference evidence="13" key="2">
    <citation type="submission" date="2025-09" db="UniProtKB">
        <authorList>
            <consortium name="Ensembl"/>
        </authorList>
    </citation>
    <scope>IDENTIFICATION</scope>
</reference>
<evidence type="ECO:0000256" key="7">
    <source>
        <dbReference type="ARBA" id="ARBA00022837"/>
    </source>
</evidence>
<evidence type="ECO:0000313" key="14">
    <source>
        <dbReference type="Proteomes" id="UP000261500"/>
    </source>
</evidence>
<feature type="compositionally biased region" description="Basic residues" evidence="10">
    <location>
        <begin position="494"/>
        <end position="509"/>
    </location>
</feature>
<dbReference type="CDD" id="cd04704">
    <property type="entry name" value="PLA2_bee_venom_like"/>
    <property type="match status" value="1"/>
</dbReference>
<dbReference type="Proteomes" id="UP000261500">
    <property type="component" value="Unplaced"/>
</dbReference>
<reference evidence="13" key="1">
    <citation type="submission" date="2025-08" db="UniProtKB">
        <authorList>
            <consortium name="Ensembl"/>
        </authorList>
    </citation>
    <scope>IDENTIFICATION</scope>
</reference>
<dbReference type="GO" id="GO:0004623">
    <property type="term" value="F:phospholipase A2 activity"/>
    <property type="evidence" value="ECO:0007669"/>
    <property type="project" value="UniProtKB-EC"/>
</dbReference>
<feature type="region of interest" description="Disordered" evidence="10">
    <location>
        <begin position="521"/>
        <end position="547"/>
    </location>
</feature>
<feature type="domain" description="Phospholipase A2-like central" evidence="12">
    <location>
        <begin position="158"/>
        <end position="252"/>
    </location>
</feature>
<dbReference type="InterPro" id="IPR033113">
    <property type="entry name" value="PLA2_histidine"/>
</dbReference>
<dbReference type="AlphaFoldDB" id="A0A3B3UW82"/>
<dbReference type="RefSeq" id="XP_014887966.1">
    <property type="nucleotide sequence ID" value="XM_015032480.1"/>
</dbReference>
<keyword evidence="5" id="KW-0479">Metal-binding</keyword>
<feature type="signal peptide" evidence="11">
    <location>
        <begin position="1"/>
        <end position="22"/>
    </location>
</feature>
<dbReference type="KEGG" id="plai:106947466"/>
<accession>A0A3B3UW82</accession>
<evidence type="ECO:0000256" key="8">
    <source>
        <dbReference type="ARBA" id="ARBA00023098"/>
    </source>
</evidence>